<reference evidence="12" key="1">
    <citation type="journal article" date="2016" name="Nat. Genet.">
        <title>A high-quality carrot genome assembly provides new insights into carotenoid accumulation and asterid genome evolution.</title>
        <authorList>
            <person name="Iorizzo M."/>
            <person name="Ellison S."/>
            <person name="Senalik D."/>
            <person name="Zeng P."/>
            <person name="Satapoomin P."/>
            <person name="Huang J."/>
            <person name="Bowman M."/>
            <person name="Iovene M."/>
            <person name="Sanseverino W."/>
            <person name="Cavagnaro P."/>
            <person name="Yildiz M."/>
            <person name="Macko-Podgorni A."/>
            <person name="Moranska E."/>
            <person name="Grzebelus E."/>
            <person name="Grzebelus D."/>
            <person name="Ashrafi H."/>
            <person name="Zheng Z."/>
            <person name="Cheng S."/>
            <person name="Spooner D."/>
            <person name="Van Deynze A."/>
            <person name="Simon P."/>
        </authorList>
    </citation>
    <scope>NUCLEOTIDE SEQUENCE</scope>
    <source>
        <tissue evidence="12">Leaf</tissue>
    </source>
</reference>
<evidence type="ECO:0000256" key="4">
    <source>
        <dbReference type="ARBA" id="ARBA00022656"/>
    </source>
</evidence>
<dbReference type="Gramene" id="KZM81441">
    <property type="protein sequence ID" value="KZM81441"/>
    <property type="gene ID" value="DCAR_029054"/>
</dbReference>
<name>A0A175YE01_DAUCS</name>
<dbReference type="EMBL" id="CP093351">
    <property type="protein sequence ID" value="WOH13875.1"/>
    <property type="molecule type" value="Genomic_DNA"/>
</dbReference>
<feature type="coiled-coil region" evidence="10">
    <location>
        <begin position="209"/>
        <end position="236"/>
    </location>
</feature>
<dbReference type="EC" id="3.2.2.22" evidence="3"/>
<keyword evidence="6 9" id="KW-0611">Plant defense</keyword>
<protein>
    <recommendedName>
        <fullName evidence="3">rRNA N-glycosylase</fullName>
        <ecNumber evidence="3">3.2.2.22</ecNumber>
    </recommendedName>
    <alternativeName>
        <fullName evidence="8">rRNA N-glycosidase</fullName>
    </alternativeName>
</protein>
<dbReference type="InterPro" id="IPR001574">
    <property type="entry name" value="Ribosome_inactivat_prot"/>
</dbReference>
<evidence type="ECO:0000313" key="12">
    <source>
        <dbReference type="EMBL" id="WOH13875.1"/>
    </source>
</evidence>
<reference evidence="12" key="2">
    <citation type="submission" date="2022-03" db="EMBL/GenBank/DDBJ databases">
        <title>Draft title - Genomic analysis of global carrot germplasm unveils the trajectory of domestication and the origin of high carotenoid orange carrot.</title>
        <authorList>
            <person name="Iorizzo M."/>
            <person name="Ellison S."/>
            <person name="Senalik D."/>
            <person name="Macko-Podgorni A."/>
            <person name="Grzebelus D."/>
            <person name="Bostan H."/>
            <person name="Rolling W."/>
            <person name="Curaba J."/>
            <person name="Simon P."/>
        </authorList>
    </citation>
    <scope>NUCLEOTIDE SEQUENCE</scope>
    <source>
        <tissue evidence="12">Leaf</tissue>
    </source>
</reference>
<evidence type="ECO:0000256" key="2">
    <source>
        <dbReference type="ARBA" id="ARBA00008544"/>
    </source>
</evidence>
<dbReference type="SUPFAM" id="SSF56371">
    <property type="entry name" value="Ribosome inactivating proteins (RIP)"/>
    <property type="match status" value="1"/>
</dbReference>
<evidence type="ECO:0000256" key="11">
    <source>
        <dbReference type="SAM" id="MobiDB-lite"/>
    </source>
</evidence>
<proteinExistence type="inferred from homology"/>
<dbReference type="InterPro" id="IPR016138">
    <property type="entry name" value="Ribosome_inactivat_prot_sub1"/>
</dbReference>
<evidence type="ECO:0000256" key="6">
    <source>
        <dbReference type="ARBA" id="ARBA00022821"/>
    </source>
</evidence>
<keyword evidence="10" id="KW-0175">Coiled coil</keyword>
<evidence type="ECO:0000256" key="10">
    <source>
        <dbReference type="SAM" id="Coils"/>
    </source>
</evidence>
<sequence>MDNTRSPSTVVSPDTDKPHILDLNKADGEEYHKFIKSIIDEFKTQEESQKLRGKDKPRESETLKEINDHIKLCFDLETLVVEVIDDKPGEDSPAQTPFEDDILPRRKFFQVMLTNNHRDLQILIQRSSMYLAGYKGKYRDDKAKIDDNVECWIILSGGCCDAAVKFVEEFLTPNKDFNQSLIPWETEIREAVKILSSLGYEIIIETKTGEKNKDMLKRKEKEKEKLKVEGKTEEELIEDLPEKIKFIKLLEKAIPQEDKSSGEMKKFLREDLEEECGQLLQKNGIFDELKLKTDDLDRGIINLYSEDLYEFYEELKKIATTLDKLMRYFRTGASYSVENEKIRDFEVNRQALIRAFKHLTQNPFKDDEEDFAKHITHLVVMICEATRFIPIAEHIEKCYTSTSNTKMSEKDVALINMWSDLSGIITRGWTYKGERDSGMVAFVNSVAVIKATNSLEE</sequence>
<evidence type="ECO:0000313" key="13">
    <source>
        <dbReference type="Proteomes" id="UP000077755"/>
    </source>
</evidence>
<dbReference type="GO" id="GO:0006952">
    <property type="term" value="P:defense response"/>
    <property type="evidence" value="ECO:0007669"/>
    <property type="project" value="UniProtKB-KW"/>
</dbReference>
<evidence type="ECO:0000256" key="8">
    <source>
        <dbReference type="ARBA" id="ARBA00030788"/>
    </source>
</evidence>
<accession>A0A175YE01</accession>
<gene>
    <name evidence="12" type="ORF">DCAR_0933388</name>
</gene>
<evidence type="ECO:0000256" key="3">
    <source>
        <dbReference type="ARBA" id="ARBA00012001"/>
    </source>
</evidence>
<comment type="catalytic activity">
    <reaction evidence="1 9">
        <text>Endohydrolysis of the N-glycosidic bond at one specific adenosine on the 28S rRNA.</text>
        <dbReference type="EC" id="3.2.2.22"/>
    </reaction>
</comment>
<dbReference type="InterPro" id="IPR036041">
    <property type="entry name" value="Ribosome-inact_prot_sf"/>
</dbReference>
<dbReference type="GO" id="GO:0017148">
    <property type="term" value="P:negative regulation of translation"/>
    <property type="evidence" value="ECO:0007669"/>
    <property type="project" value="UniProtKB-KW"/>
</dbReference>
<dbReference type="GO" id="GO:0090729">
    <property type="term" value="F:toxin activity"/>
    <property type="evidence" value="ECO:0007669"/>
    <property type="project" value="UniProtKB-KW"/>
</dbReference>
<keyword evidence="4 9" id="KW-0800">Toxin</keyword>
<dbReference type="AlphaFoldDB" id="A0A175YE01"/>
<feature type="compositionally biased region" description="Polar residues" evidence="11">
    <location>
        <begin position="1"/>
        <end position="12"/>
    </location>
</feature>
<evidence type="ECO:0000256" key="5">
    <source>
        <dbReference type="ARBA" id="ARBA00022801"/>
    </source>
</evidence>
<evidence type="ECO:0000256" key="1">
    <source>
        <dbReference type="ARBA" id="ARBA00000237"/>
    </source>
</evidence>
<evidence type="ECO:0000256" key="7">
    <source>
        <dbReference type="ARBA" id="ARBA00023193"/>
    </source>
</evidence>
<organism evidence="12 13">
    <name type="scientific">Daucus carota subsp. sativus</name>
    <name type="common">Carrot</name>
    <dbReference type="NCBI Taxonomy" id="79200"/>
    <lineage>
        <taxon>Eukaryota</taxon>
        <taxon>Viridiplantae</taxon>
        <taxon>Streptophyta</taxon>
        <taxon>Embryophyta</taxon>
        <taxon>Tracheophyta</taxon>
        <taxon>Spermatophyta</taxon>
        <taxon>Magnoliopsida</taxon>
        <taxon>eudicotyledons</taxon>
        <taxon>Gunneridae</taxon>
        <taxon>Pentapetalae</taxon>
        <taxon>asterids</taxon>
        <taxon>campanulids</taxon>
        <taxon>Apiales</taxon>
        <taxon>Apiaceae</taxon>
        <taxon>Apioideae</taxon>
        <taxon>Scandiceae</taxon>
        <taxon>Daucinae</taxon>
        <taxon>Daucus</taxon>
        <taxon>Daucus sect. Daucus</taxon>
    </lineage>
</organism>
<keyword evidence="5 9" id="KW-0378">Hydrolase</keyword>
<feature type="region of interest" description="Disordered" evidence="11">
    <location>
        <begin position="1"/>
        <end position="21"/>
    </location>
</feature>
<evidence type="ECO:0000256" key="9">
    <source>
        <dbReference type="RuleBase" id="RU004915"/>
    </source>
</evidence>
<dbReference type="Pfam" id="PF00161">
    <property type="entry name" value="RIP"/>
    <property type="match status" value="1"/>
</dbReference>
<dbReference type="PANTHER" id="PTHR33453:SF9">
    <property type="entry name" value="ALBUMIN B-32"/>
    <property type="match status" value="1"/>
</dbReference>
<keyword evidence="13" id="KW-1185">Reference proteome</keyword>
<dbReference type="PANTHER" id="PTHR33453">
    <property type="match status" value="1"/>
</dbReference>
<dbReference type="Gene3D" id="3.40.420.10">
    <property type="entry name" value="Ricin (A subunit), domain 1"/>
    <property type="match status" value="2"/>
</dbReference>
<dbReference type="Proteomes" id="UP000077755">
    <property type="component" value="Chromosome 9"/>
</dbReference>
<keyword evidence="7 9" id="KW-0652">Protein synthesis inhibitor</keyword>
<dbReference type="GO" id="GO:0030598">
    <property type="term" value="F:rRNA N-glycosylase activity"/>
    <property type="evidence" value="ECO:0007669"/>
    <property type="project" value="UniProtKB-EC"/>
</dbReference>
<comment type="similarity">
    <text evidence="2">Belongs to the ribosome-inactivating protein family. Type 1 RIP subfamily.</text>
</comment>